<comment type="subcellular location">
    <subcellularLocation>
        <location evidence="1">Endoplasmic reticulum</location>
    </subcellularLocation>
</comment>
<feature type="transmembrane region" description="Helical" evidence="4">
    <location>
        <begin position="17"/>
        <end position="35"/>
    </location>
</feature>
<dbReference type="InterPro" id="IPR036869">
    <property type="entry name" value="J_dom_sf"/>
</dbReference>
<dbReference type="SUPFAM" id="SSF158682">
    <property type="entry name" value="TerB-like"/>
    <property type="match status" value="1"/>
</dbReference>
<dbReference type="GO" id="GO:0034975">
    <property type="term" value="P:protein folding in endoplasmic reticulum"/>
    <property type="evidence" value="ECO:0007669"/>
    <property type="project" value="TreeGrafter"/>
</dbReference>
<evidence type="ECO:0000256" key="1">
    <source>
        <dbReference type="ARBA" id="ARBA00004240"/>
    </source>
</evidence>
<dbReference type="CDD" id="cd06257">
    <property type="entry name" value="DnaJ"/>
    <property type="match status" value="1"/>
</dbReference>
<dbReference type="Pfam" id="PF00226">
    <property type="entry name" value="DnaJ"/>
    <property type="match status" value="1"/>
</dbReference>
<dbReference type="PRINTS" id="PR00625">
    <property type="entry name" value="JDOMAIN"/>
</dbReference>
<keyword evidence="7" id="KW-1185">Reference proteome</keyword>
<accession>A0A556N662</accession>
<dbReference type="PANTHER" id="PTHR44140">
    <property type="entry name" value="LD25575P"/>
    <property type="match status" value="1"/>
</dbReference>
<protein>
    <submittedName>
        <fullName evidence="6">J domain-containing protein</fullName>
    </submittedName>
</protein>
<evidence type="ECO:0000256" key="4">
    <source>
        <dbReference type="SAM" id="Phobius"/>
    </source>
</evidence>
<dbReference type="Gene3D" id="1.10.287.110">
    <property type="entry name" value="DnaJ domain"/>
    <property type="match status" value="1"/>
</dbReference>
<proteinExistence type="predicted"/>
<comment type="caution">
    <text evidence="6">The sequence shown here is derived from an EMBL/GenBank/DDBJ whole genome shotgun (WGS) entry which is preliminary data.</text>
</comment>
<dbReference type="AlphaFoldDB" id="A0A556N662"/>
<evidence type="ECO:0000256" key="2">
    <source>
        <dbReference type="ARBA" id="ARBA00022729"/>
    </source>
</evidence>
<keyword evidence="4" id="KW-0472">Membrane</keyword>
<name>A0A556N662_9FLAO</name>
<dbReference type="PANTHER" id="PTHR44140:SF2">
    <property type="entry name" value="LD25575P"/>
    <property type="match status" value="1"/>
</dbReference>
<keyword evidence="3" id="KW-0256">Endoplasmic reticulum</keyword>
<dbReference type="InterPro" id="IPR051727">
    <property type="entry name" value="DnaJ_C3_Co-chaperones"/>
</dbReference>
<reference evidence="6 7" key="1">
    <citation type="submission" date="2019-07" db="EMBL/GenBank/DDBJ databases">
        <authorList>
            <person name="Huq M.A."/>
        </authorList>
    </citation>
    <scope>NUCLEOTIDE SEQUENCE [LARGE SCALE GENOMIC DNA]</scope>
    <source>
        <strain evidence="6 7">MAH-3</strain>
    </source>
</reference>
<dbReference type="Proteomes" id="UP000316008">
    <property type="component" value="Unassembled WGS sequence"/>
</dbReference>
<keyword evidence="4" id="KW-1133">Transmembrane helix</keyword>
<dbReference type="PROSITE" id="PS50076">
    <property type="entry name" value="DNAJ_2"/>
    <property type="match status" value="1"/>
</dbReference>
<dbReference type="OrthoDB" id="665715at2"/>
<dbReference type="InterPro" id="IPR001623">
    <property type="entry name" value="DnaJ_domain"/>
</dbReference>
<feature type="domain" description="J" evidence="5">
    <location>
        <begin position="186"/>
        <end position="250"/>
    </location>
</feature>
<dbReference type="SUPFAM" id="SSF46565">
    <property type="entry name" value="Chaperone J-domain"/>
    <property type="match status" value="1"/>
</dbReference>
<keyword evidence="2" id="KW-0732">Signal</keyword>
<keyword evidence="4" id="KW-0812">Transmembrane</keyword>
<organism evidence="6 7">
    <name type="scientific">Fluviicola chungangensis</name>
    <dbReference type="NCBI Taxonomy" id="2597671"/>
    <lineage>
        <taxon>Bacteria</taxon>
        <taxon>Pseudomonadati</taxon>
        <taxon>Bacteroidota</taxon>
        <taxon>Flavobacteriia</taxon>
        <taxon>Flavobacteriales</taxon>
        <taxon>Crocinitomicaceae</taxon>
        <taxon>Fluviicola</taxon>
    </lineage>
</organism>
<dbReference type="GO" id="GO:0051787">
    <property type="term" value="F:misfolded protein binding"/>
    <property type="evidence" value="ECO:0007669"/>
    <property type="project" value="TreeGrafter"/>
</dbReference>
<sequence>MQFSLVGRIGGMTRSEFFFYYSIPIIVVLVAFLFVLRKYRRQDSVNYSDDFISAAVVLGSLLIFRENERSVSQKLHWIDCYLRKRFSNASFNVIQIYKDVVDLGVDLTEYTNLANERLTIRQKIHLMEFLVRLGNTNGNINPRESELIFYLLTRLNLDLDDLDARIQDILIPGKKPEASTTKVRSHYFKILGVEESAGLQELKNAYRKLVKIYHPDNHGELDERERKEYVGKFLEIQQAYEILTAELNSQ</sequence>
<evidence type="ECO:0000256" key="3">
    <source>
        <dbReference type="ARBA" id="ARBA00022824"/>
    </source>
</evidence>
<dbReference type="EMBL" id="VLPL01000001">
    <property type="protein sequence ID" value="TSJ47674.1"/>
    <property type="molecule type" value="Genomic_DNA"/>
</dbReference>
<dbReference type="GO" id="GO:0051087">
    <property type="term" value="F:protein-folding chaperone binding"/>
    <property type="evidence" value="ECO:0007669"/>
    <property type="project" value="TreeGrafter"/>
</dbReference>
<gene>
    <name evidence="6" type="ORF">FO442_00680</name>
</gene>
<evidence type="ECO:0000259" key="5">
    <source>
        <dbReference type="PROSITE" id="PS50076"/>
    </source>
</evidence>
<dbReference type="InterPro" id="IPR029024">
    <property type="entry name" value="TerB-like"/>
</dbReference>
<evidence type="ECO:0000313" key="7">
    <source>
        <dbReference type="Proteomes" id="UP000316008"/>
    </source>
</evidence>
<evidence type="ECO:0000313" key="6">
    <source>
        <dbReference type="EMBL" id="TSJ47674.1"/>
    </source>
</evidence>
<dbReference type="SMART" id="SM00271">
    <property type="entry name" value="DnaJ"/>
    <property type="match status" value="1"/>
</dbReference>